<evidence type="ECO:0000256" key="1">
    <source>
        <dbReference type="SAM" id="MobiDB-lite"/>
    </source>
</evidence>
<dbReference type="InterPro" id="IPR021109">
    <property type="entry name" value="Peptidase_aspartic_dom_sf"/>
</dbReference>
<name>A0A060T5Y1_BLAAD</name>
<accession>A0A060T5Y1</accession>
<sequence length="518" mass="58109">MATLEGSEPASFQELLAQRLRSTAGFTESQLTALANLAANPYTPISQAQGEYLNRDTLAHAYQTLHALSVEEFKEKVTLRSKYDQMKRVYRTLQAQNDELHQSTQAIAVGNADSDDSIRTNQNLTRQDSDTARRSSTPIDVLNPPKRLFALIRLEKFTGKANYQVENDVRYWLHNFETVFKAKASGYSFEEAAVAWIDYWLAPSVATFLQNALKNEDGSWVTIKRLLIHQYSRWPAELEFINRVQKHVLSCRGKGTIGRQVAYLSRLIAPLPAAHQPSYGEIKSLLASYNSDTHTYCSAYASSTPAQSRSAEGLLNYMANDEDALGLLCYPGRSHRALKPEQSNRRFPSQQKGQKPFRRNKDINVIHENSSTQESSMDSTQIAEIYVNNPRYGRARLFLPLQIGNRPPVKALLKTGTACNLMSEQFFRSLHLDSQLAASSDTFSIADGTKVHQLGSFMAKVSIDGKVSCHLLFYVIKNLAQPILLGTDAIVATGMLLDYPQHQVLFRQGSHTLATFEF</sequence>
<reference evidence="2" key="1">
    <citation type="submission" date="2014-02" db="EMBL/GenBank/DDBJ databases">
        <authorList>
            <person name="Genoscope - CEA"/>
        </authorList>
    </citation>
    <scope>NUCLEOTIDE SEQUENCE</scope>
    <source>
        <strain evidence="2">LS3</strain>
    </source>
</reference>
<protein>
    <submittedName>
        <fullName evidence="2">ARAD1C09196p</fullName>
    </submittedName>
</protein>
<proteinExistence type="predicted"/>
<organism evidence="2">
    <name type="scientific">Blastobotrys adeninivorans</name>
    <name type="common">Yeast</name>
    <name type="synonym">Arxula adeninivorans</name>
    <dbReference type="NCBI Taxonomy" id="409370"/>
    <lineage>
        <taxon>Eukaryota</taxon>
        <taxon>Fungi</taxon>
        <taxon>Dikarya</taxon>
        <taxon>Ascomycota</taxon>
        <taxon>Saccharomycotina</taxon>
        <taxon>Dipodascomycetes</taxon>
        <taxon>Dipodascales</taxon>
        <taxon>Trichomonascaceae</taxon>
        <taxon>Blastobotrys</taxon>
    </lineage>
</organism>
<reference evidence="2" key="2">
    <citation type="submission" date="2014-06" db="EMBL/GenBank/DDBJ databases">
        <title>The complete genome of Blastobotrys (Arxula) adeninivorans LS3 - a yeast of biotechnological interest.</title>
        <authorList>
            <person name="Kunze G."/>
            <person name="Gaillardin C."/>
            <person name="Czernicka M."/>
            <person name="Durrens P."/>
            <person name="Martin T."/>
            <person name="Boer E."/>
            <person name="Gabaldon T."/>
            <person name="Cruz J."/>
            <person name="Talla E."/>
            <person name="Marck C."/>
            <person name="Goffeau A."/>
            <person name="Barbe V."/>
            <person name="Baret P."/>
            <person name="Baronian K."/>
            <person name="Beier S."/>
            <person name="Bleykasten C."/>
            <person name="Bode R."/>
            <person name="Casaregola S."/>
            <person name="Despons L."/>
            <person name="Fairhead C."/>
            <person name="Giersberg M."/>
            <person name="Gierski P."/>
            <person name="Hahnel U."/>
            <person name="Hartmann A."/>
            <person name="Jankowska D."/>
            <person name="Jubin C."/>
            <person name="Jung P."/>
            <person name="Lafontaine I."/>
            <person name="Leh-Louis V."/>
            <person name="Lemaire M."/>
            <person name="Marcet-Houben M."/>
            <person name="Mascher M."/>
            <person name="Morel G."/>
            <person name="Richard G.-F."/>
            <person name="Riechen J."/>
            <person name="Sacerdot C."/>
            <person name="Sarkar A."/>
            <person name="Savel G."/>
            <person name="Schacherer J."/>
            <person name="Sherman D."/>
            <person name="Straub M.-L."/>
            <person name="Stein N."/>
            <person name="Thierry A."/>
            <person name="Trautwein-Schult A."/>
            <person name="Westhof E."/>
            <person name="Worch S."/>
            <person name="Dujon B."/>
            <person name="Souciet J.-L."/>
            <person name="Wincker P."/>
            <person name="Scholz U."/>
            <person name="Neuveglise N."/>
        </authorList>
    </citation>
    <scope>NUCLEOTIDE SEQUENCE</scope>
    <source>
        <strain evidence="2">LS3</strain>
    </source>
</reference>
<gene>
    <name evidence="2" type="ORF">GNLVRS02_ARAD1C09196g</name>
</gene>
<dbReference type="CDD" id="cd00303">
    <property type="entry name" value="retropepsin_like"/>
    <property type="match status" value="1"/>
</dbReference>
<dbReference type="EMBL" id="HG937693">
    <property type="protein sequence ID" value="CDP34297.1"/>
    <property type="molecule type" value="Genomic_DNA"/>
</dbReference>
<dbReference type="AlphaFoldDB" id="A0A060T5Y1"/>
<evidence type="ECO:0000313" key="2">
    <source>
        <dbReference type="EMBL" id="CDP34297.1"/>
    </source>
</evidence>
<dbReference type="Gene3D" id="2.40.70.10">
    <property type="entry name" value="Acid Proteases"/>
    <property type="match status" value="1"/>
</dbReference>
<feature type="region of interest" description="Disordered" evidence="1">
    <location>
        <begin position="111"/>
        <end position="138"/>
    </location>
</feature>